<dbReference type="EMBL" id="CCAE010000074">
    <property type="protein sequence ID" value="CDN90299.1"/>
    <property type="molecule type" value="Genomic_DNA"/>
</dbReference>
<keyword evidence="3" id="KW-1185">Reference proteome</keyword>
<reference evidence="3" key="1">
    <citation type="submission" date="2014-11" db="EMBL/GenBank/DDBJ databases">
        <title>Draft genome sequence of Hydrogenophaga intermedia S1.</title>
        <authorList>
            <person name="Gan H.M."/>
            <person name="Chew T.H."/>
            <person name="Stolz A."/>
        </authorList>
    </citation>
    <scope>NUCLEOTIDE SEQUENCE [LARGE SCALE GENOMIC DNA]</scope>
    <source>
        <strain evidence="3">S1</strain>
    </source>
</reference>
<keyword evidence="1" id="KW-0472">Membrane</keyword>
<name>A0A1L1PRB3_HYDIT</name>
<evidence type="ECO:0000313" key="3">
    <source>
        <dbReference type="Proteomes" id="UP000028878"/>
    </source>
</evidence>
<organism evidence="2 3">
    <name type="scientific">Hydrogenophaga intermedia</name>
    <dbReference type="NCBI Taxonomy" id="65786"/>
    <lineage>
        <taxon>Bacteria</taxon>
        <taxon>Pseudomonadati</taxon>
        <taxon>Pseudomonadota</taxon>
        <taxon>Betaproteobacteria</taxon>
        <taxon>Burkholderiales</taxon>
        <taxon>Comamonadaceae</taxon>
        <taxon>Hydrogenophaga</taxon>
    </lineage>
</organism>
<keyword evidence="1" id="KW-0812">Transmembrane</keyword>
<dbReference type="InterPro" id="IPR018723">
    <property type="entry name" value="DUF2254_membrane"/>
</dbReference>
<gene>
    <name evidence="2" type="ORF">BN948_04741</name>
</gene>
<evidence type="ECO:0008006" key="4">
    <source>
        <dbReference type="Google" id="ProtNLM"/>
    </source>
</evidence>
<feature type="transmembrane region" description="Helical" evidence="1">
    <location>
        <begin position="139"/>
        <end position="159"/>
    </location>
</feature>
<evidence type="ECO:0000313" key="2">
    <source>
        <dbReference type="EMBL" id="CDN90299.1"/>
    </source>
</evidence>
<accession>A0A1L1PRB3</accession>
<dbReference type="RefSeq" id="WP_009515673.1">
    <property type="nucleotide sequence ID" value="NZ_VCPF01000015.1"/>
</dbReference>
<evidence type="ECO:0000256" key="1">
    <source>
        <dbReference type="SAM" id="Phobius"/>
    </source>
</evidence>
<feature type="transmembrane region" description="Helical" evidence="1">
    <location>
        <begin position="20"/>
        <end position="40"/>
    </location>
</feature>
<dbReference type="Proteomes" id="UP000028878">
    <property type="component" value="Unassembled WGS sequence"/>
</dbReference>
<dbReference type="AlphaFoldDB" id="A0A1L1PRB3"/>
<feature type="transmembrane region" description="Helical" evidence="1">
    <location>
        <begin position="61"/>
        <end position="88"/>
    </location>
</feature>
<proteinExistence type="predicted"/>
<protein>
    <recommendedName>
        <fullName evidence="4">DUF2254 domain-containing protein</fullName>
    </recommendedName>
</protein>
<sequence length="443" mass="47299">MNRLLTLWITVRDSLWFTPAAMVCASIVLALALVESQALVGEGLAREWPRLFGAGAEGARGMLSAIATSMITVAGVVFSITIVALSLAASQYSPRVLRNFMSDRPTQVVLGAFVSVFSYCLIVLRTIRGSEEGDFVPSLAVLGGVLLALVAVALLIYFIHHVASAIQVSAIVERIGSDTEAAIERLFPADVGEPPEQADTPVDAAPTRPTGAGRACLVRAPYSGYLVSIDGDQLVRVAQSEDRFVEVLHPVGHYFLRGEALCEVLAPDQASHDDEGAFDALRGAFALQPDRTVQQDIAHGLQQLVDVALKALSPSVHDPRTAITCIHQLGHLMALLAARAMPASRRVVDGRLRLVVPTPAFDHLLGLAFDALSCHIASHVEAYAAVVDMQARIGGFTRDSARRAALRRQLDRVALAIDAAHLHARDRDALRAAITEAGRGLAS</sequence>
<feature type="transmembrane region" description="Helical" evidence="1">
    <location>
        <begin position="108"/>
        <end position="127"/>
    </location>
</feature>
<dbReference type="Pfam" id="PF10011">
    <property type="entry name" value="DUF2254"/>
    <property type="match status" value="1"/>
</dbReference>
<keyword evidence="1" id="KW-1133">Transmembrane helix</keyword>